<dbReference type="Proteomes" id="UP000663452">
    <property type="component" value="Chromosome"/>
</dbReference>
<feature type="region of interest" description="Disordered" evidence="1">
    <location>
        <begin position="1"/>
        <end position="27"/>
    </location>
</feature>
<evidence type="ECO:0000313" key="2">
    <source>
        <dbReference type="EMBL" id="QSF42434.1"/>
    </source>
</evidence>
<proteinExistence type="predicted"/>
<dbReference type="RefSeq" id="WP_206100165.1">
    <property type="nucleotide sequence ID" value="NZ_CP070969.1"/>
</dbReference>
<organism evidence="2 3">
    <name type="scientific">Paenibacillus tianjinensis</name>
    <dbReference type="NCBI Taxonomy" id="2810347"/>
    <lineage>
        <taxon>Bacteria</taxon>
        <taxon>Bacillati</taxon>
        <taxon>Bacillota</taxon>
        <taxon>Bacilli</taxon>
        <taxon>Bacillales</taxon>
        <taxon>Paenibacillaceae</taxon>
        <taxon>Paenibacillus</taxon>
    </lineage>
</organism>
<accession>A0ABX7L722</accession>
<gene>
    <name evidence="2" type="ORF">JRJ22_13900</name>
</gene>
<dbReference type="EMBL" id="CP070969">
    <property type="protein sequence ID" value="QSF42434.1"/>
    <property type="molecule type" value="Genomic_DNA"/>
</dbReference>
<name>A0ABX7L722_9BACL</name>
<dbReference type="PROSITE" id="PS51257">
    <property type="entry name" value="PROKAR_LIPOPROTEIN"/>
    <property type="match status" value="1"/>
</dbReference>
<sequence>MLKGNKVLDSTPRSAAPVTPASGSACFSSRSWFSGSSSRRDHQLWFAGQRQRMLQLVLLLLRKRRAPGDRQLQLHRPAASHASARTPSFFGSARAQQLATGYIGQ</sequence>
<evidence type="ECO:0000256" key="1">
    <source>
        <dbReference type="SAM" id="MobiDB-lite"/>
    </source>
</evidence>
<evidence type="ECO:0000313" key="3">
    <source>
        <dbReference type="Proteomes" id="UP000663452"/>
    </source>
</evidence>
<reference evidence="2 3" key="1">
    <citation type="submission" date="2021-02" db="EMBL/GenBank/DDBJ databases">
        <title>Paenibacillus tianjinensis sp. nov.</title>
        <authorList>
            <person name="Liu H."/>
        </authorList>
    </citation>
    <scope>NUCLEOTIDE SEQUENCE [LARGE SCALE GENOMIC DNA]</scope>
    <source>
        <strain evidence="2 3">TB2019</strain>
    </source>
</reference>
<keyword evidence="3" id="KW-1185">Reference proteome</keyword>
<protein>
    <submittedName>
        <fullName evidence="2">Uncharacterized protein</fullName>
    </submittedName>
</protein>